<organism evidence="2">
    <name type="scientific">bioreactor metagenome</name>
    <dbReference type="NCBI Taxonomy" id="1076179"/>
    <lineage>
        <taxon>unclassified sequences</taxon>
        <taxon>metagenomes</taxon>
        <taxon>ecological metagenomes</taxon>
    </lineage>
</organism>
<comment type="caution">
    <text evidence="2">The sequence shown here is derived from an EMBL/GenBank/DDBJ whole genome shotgun (WGS) entry which is preliminary data.</text>
</comment>
<accession>A0A644Z2X8</accession>
<evidence type="ECO:0000313" key="2">
    <source>
        <dbReference type="EMBL" id="MPM34628.1"/>
    </source>
</evidence>
<dbReference type="InterPro" id="IPR014948">
    <property type="entry name" value="BrxA"/>
</dbReference>
<sequence length="209" mass="23708">MNELVTSPRRYALSFTAGALLVREGVLLALVYIQRRDWEQVRREAVRGNLLQTRTESTGARLVRETVTRLSALTDEEIELLVEATASERGYLMWSAVCRRYELIGEFAEEVLRERYLTLASSLGHAEFDSFIRAKALWHEELAMIKKSTLQKLRSNVFKMLHEADLLSETGYIMPAVLSERVAARLGARTPSDLRFFPTKIATEQGAAS</sequence>
<keyword evidence="1" id="KW-0472">Membrane</keyword>
<dbReference type="EMBL" id="VSSQ01007030">
    <property type="protein sequence ID" value="MPM34628.1"/>
    <property type="molecule type" value="Genomic_DNA"/>
</dbReference>
<dbReference type="Pfam" id="PF08849">
    <property type="entry name" value="BrxA"/>
    <property type="match status" value="1"/>
</dbReference>
<feature type="transmembrane region" description="Helical" evidence="1">
    <location>
        <begin position="12"/>
        <end position="33"/>
    </location>
</feature>
<reference evidence="2" key="1">
    <citation type="submission" date="2019-08" db="EMBL/GenBank/DDBJ databases">
        <authorList>
            <person name="Kucharzyk K."/>
            <person name="Murdoch R.W."/>
            <person name="Higgins S."/>
            <person name="Loffler F."/>
        </authorList>
    </citation>
    <scope>NUCLEOTIDE SEQUENCE</scope>
</reference>
<dbReference type="AlphaFoldDB" id="A0A644Z2X8"/>
<dbReference type="Gene3D" id="1.10.3540.10">
    <property type="entry name" value="uncharacterized protein from magnetospirillum magneticum domain"/>
    <property type="match status" value="1"/>
</dbReference>
<keyword evidence="1" id="KW-1133">Transmembrane helix</keyword>
<keyword evidence="1" id="KW-0812">Transmembrane</keyword>
<evidence type="ECO:0000256" key="1">
    <source>
        <dbReference type="SAM" id="Phobius"/>
    </source>
</evidence>
<dbReference type="InterPro" id="IPR023137">
    <property type="entry name" value="BrxA_sf"/>
</dbReference>
<proteinExistence type="predicted"/>
<protein>
    <submittedName>
        <fullName evidence="2">Uncharacterized protein</fullName>
    </submittedName>
</protein>
<gene>
    <name evidence="2" type="ORF">SDC9_81214</name>
</gene>
<name>A0A644Z2X8_9ZZZZ</name>